<gene>
    <name evidence="2" type="ordered locus">Acid345_1460</name>
</gene>
<dbReference type="Gene3D" id="2.60.40.10">
    <property type="entry name" value="Immunoglobulins"/>
    <property type="match status" value="2"/>
</dbReference>
<dbReference type="HOGENOM" id="CLU_668502_0_0_0"/>
<dbReference type="InterPro" id="IPR036116">
    <property type="entry name" value="FN3_sf"/>
</dbReference>
<dbReference type="RefSeq" id="WP_011522264.1">
    <property type="nucleotide sequence ID" value="NC_008009.1"/>
</dbReference>
<keyword evidence="1" id="KW-0472">Membrane</keyword>
<keyword evidence="1" id="KW-0812">Transmembrane</keyword>
<organism evidence="2 3">
    <name type="scientific">Koribacter versatilis (strain Ellin345)</name>
    <dbReference type="NCBI Taxonomy" id="204669"/>
    <lineage>
        <taxon>Bacteria</taxon>
        <taxon>Pseudomonadati</taxon>
        <taxon>Acidobacteriota</taxon>
        <taxon>Terriglobia</taxon>
        <taxon>Terriglobales</taxon>
        <taxon>Candidatus Korobacteraceae</taxon>
        <taxon>Candidatus Korobacter</taxon>
    </lineage>
</organism>
<evidence type="ECO:0000256" key="1">
    <source>
        <dbReference type="SAM" id="Phobius"/>
    </source>
</evidence>
<dbReference type="eggNOG" id="COG4254">
    <property type="taxonomic scope" value="Bacteria"/>
</dbReference>
<dbReference type="SUPFAM" id="SSF49265">
    <property type="entry name" value="Fibronectin type III"/>
    <property type="match status" value="1"/>
</dbReference>
<dbReference type="OrthoDB" id="3235126at2"/>
<dbReference type="InterPro" id="IPR013783">
    <property type="entry name" value="Ig-like_fold"/>
</dbReference>
<name>Q1IRN8_KORVE</name>
<dbReference type="Proteomes" id="UP000002432">
    <property type="component" value="Chromosome"/>
</dbReference>
<dbReference type="PANTHER" id="PTHR38731">
    <property type="entry name" value="LIPL45-RELATED LIPOPROTEIN-RELATED"/>
    <property type="match status" value="1"/>
</dbReference>
<proteinExistence type="predicted"/>
<keyword evidence="1" id="KW-1133">Transmembrane helix</keyword>
<dbReference type="KEGG" id="aba:Acid345_1460"/>
<dbReference type="EnsemblBacteria" id="ABF40462">
    <property type="protein sequence ID" value="ABF40462"/>
    <property type="gene ID" value="Acid345_1460"/>
</dbReference>
<evidence type="ECO:0000313" key="2">
    <source>
        <dbReference type="EMBL" id="ABF40462.1"/>
    </source>
</evidence>
<sequence length="429" mass="46368">MQTLTTSQSNRRKKAGGLDMISWTTVRYRTIALIIIGIVILATFVASLVFPDKAKAAWNAITSRIATRASKIGTSTLSQAHFVYLDGTVKVRKSNSNNWITANYDTALEKGDVVQTTTEGMAKIVFTDGTNYTVKQDSLIVVEENSTNKEQQTNVAVQVSTGTVDLTTATFTEGSRSEVRVAGASARLAPESSASVKSDPAKDQHEILLKKGSADVVRGGEIVKLADFEKVAFKTADPAKKMERAKAILPPVLVSPSNMSPIFMGGNTGSVQFSWTAVQRGRQYHLRLSKSPYFTQLLLDQKLENTNLAVTGLAPGAYYWEVQAVDENGKESAESEKNRFTIVPKTASKTTLALALTDFVQHGKMVEVVGKTEAGARVMVNGQEVPVVRPDGSFNYYTPALPAGENVITVTAQDSKGGVNTKQHTVIIQ</sequence>
<accession>Q1IRN8</accession>
<evidence type="ECO:0000313" key="3">
    <source>
        <dbReference type="Proteomes" id="UP000002432"/>
    </source>
</evidence>
<keyword evidence="3" id="KW-1185">Reference proteome</keyword>
<reference evidence="2 3" key="1">
    <citation type="journal article" date="2009" name="Appl. Environ. Microbiol.">
        <title>Three genomes from the phylum Acidobacteria provide insight into the lifestyles of these microorganisms in soils.</title>
        <authorList>
            <person name="Ward N.L."/>
            <person name="Challacombe J.F."/>
            <person name="Janssen P.H."/>
            <person name="Henrissat B."/>
            <person name="Coutinho P.M."/>
            <person name="Wu M."/>
            <person name="Xie G."/>
            <person name="Haft D.H."/>
            <person name="Sait M."/>
            <person name="Badger J."/>
            <person name="Barabote R.D."/>
            <person name="Bradley B."/>
            <person name="Brettin T.S."/>
            <person name="Brinkac L.M."/>
            <person name="Bruce D."/>
            <person name="Creasy T."/>
            <person name="Daugherty S.C."/>
            <person name="Davidsen T.M."/>
            <person name="DeBoy R.T."/>
            <person name="Detter J.C."/>
            <person name="Dodson R.J."/>
            <person name="Durkin A.S."/>
            <person name="Ganapathy A."/>
            <person name="Gwinn-Giglio M."/>
            <person name="Han C.S."/>
            <person name="Khouri H."/>
            <person name="Kiss H."/>
            <person name="Kothari S.P."/>
            <person name="Madupu R."/>
            <person name="Nelson K.E."/>
            <person name="Nelson W.C."/>
            <person name="Paulsen I."/>
            <person name="Penn K."/>
            <person name="Ren Q."/>
            <person name="Rosovitz M.J."/>
            <person name="Selengut J.D."/>
            <person name="Shrivastava S."/>
            <person name="Sullivan S.A."/>
            <person name="Tapia R."/>
            <person name="Thompson L.S."/>
            <person name="Watkins K.L."/>
            <person name="Yang Q."/>
            <person name="Yu C."/>
            <person name="Zafar N."/>
            <person name="Zhou L."/>
            <person name="Kuske C.R."/>
        </authorList>
    </citation>
    <scope>NUCLEOTIDE SEQUENCE [LARGE SCALE GENOMIC DNA]</scope>
    <source>
        <strain evidence="2 3">Ellin345</strain>
    </source>
</reference>
<dbReference type="EMBL" id="CP000360">
    <property type="protein sequence ID" value="ABF40462.1"/>
    <property type="molecule type" value="Genomic_DNA"/>
</dbReference>
<dbReference type="STRING" id="204669.Acid345_1460"/>
<dbReference type="AlphaFoldDB" id="Q1IRN8"/>
<feature type="transmembrane region" description="Helical" evidence="1">
    <location>
        <begin position="30"/>
        <end position="50"/>
    </location>
</feature>
<protein>
    <submittedName>
        <fullName evidence="2">Fibronectin, type III</fullName>
    </submittedName>
</protein>